<keyword evidence="1" id="KW-0521">NADP</keyword>
<dbReference type="InterPro" id="IPR051609">
    <property type="entry name" value="NmrA/Isoflavone_reductase-like"/>
</dbReference>
<evidence type="ECO:0000259" key="3">
    <source>
        <dbReference type="Pfam" id="PF05368"/>
    </source>
</evidence>
<dbReference type="RefSeq" id="XP_028496077.1">
    <property type="nucleotide sequence ID" value="XM_028639556.1"/>
</dbReference>
<dbReference type="Pfam" id="PF05368">
    <property type="entry name" value="NmrA"/>
    <property type="match status" value="1"/>
</dbReference>
<dbReference type="GeneID" id="39609089"/>
<name>A0A3M9YBT4_9PEZI</name>
<dbReference type="InterPro" id="IPR036291">
    <property type="entry name" value="NAD(P)-bd_dom_sf"/>
</dbReference>
<evidence type="ECO:0000313" key="4">
    <source>
        <dbReference type="EMBL" id="RNJ57919.1"/>
    </source>
</evidence>
<dbReference type="Gene3D" id="3.40.50.720">
    <property type="entry name" value="NAD(P)-binding Rossmann-like Domain"/>
    <property type="match status" value="1"/>
</dbReference>
<dbReference type="EMBL" id="RBVV01000033">
    <property type="protein sequence ID" value="RNJ57919.1"/>
    <property type="molecule type" value="Genomic_DNA"/>
</dbReference>
<dbReference type="Proteomes" id="UP000267145">
    <property type="component" value="Unassembled WGS sequence"/>
</dbReference>
<dbReference type="GO" id="GO:0016491">
    <property type="term" value="F:oxidoreductase activity"/>
    <property type="evidence" value="ECO:0007669"/>
    <property type="project" value="UniProtKB-KW"/>
</dbReference>
<dbReference type="InterPro" id="IPR008030">
    <property type="entry name" value="NmrA-like"/>
</dbReference>
<dbReference type="SUPFAM" id="SSF51735">
    <property type="entry name" value="NAD(P)-binding Rossmann-fold domains"/>
    <property type="match status" value="1"/>
</dbReference>
<dbReference type="PANTHER" id="PTHR47706:SF1">
    <property type="entry name" value="CIPA-LIKE, PUTATIVE (AFU_ORTHOLOGUE AFUA_1G12460)-RELATED"/>
    <property type="match status" value="1"/>
</dbReference>
<accession>A0A3M9YBT4</accession>
<gene>
    <name evidence="4" type="ORF">D7B24_005400</name>
</gene>
<evidence type="ECO:0000313" key="5">
    <source>
        <dbReference type="Proteomes" id="UP000267145"/>
    </source>
</evidence>
<dbReference type="STRING" id="1051616.A0A3M9YBT4"/>
<evidence type="ECO:0000256" key="1">
    <source>
        <dbReference type="ARBA" id="ARBA00022857"/>
    </source>
</evidence>
<proteinExistence type="predicted"/>
<reference evidence="4 5" key="1">
    <citation type="submission" date="2018-10" db="EMBL/GenBank/DDBJ databases">
        <title>Genome sequence of Verticillium nonalfalfae VnAa140.</title>
        <authorList>
            <person name="Stajich J.E."/>
            <person name="Kasson M.T."/>
        </authorList>
    </citation>
    <scope>NUCLEOTIDE SEQUENCE [LARGE SCALE GENOMIC DNA]</scope>
    <source>
        <strain evidence="4 5">VnAa140</strain>
    </source>
</reference>
<organism evidence="4 5">
    <name type="scientific">Verticillium nonalfalfae</name>
    <dbReference type="NCBI Taxonomy" id="1051616"/>
    <lineage>
        <taxon>Eukaryota</taxon>
        <taxon>Fungi</taxon>
        <taxon>Dikarya</taxon>
        <taxon>Ascomycota</taxon>
        <taxon>Pezizomycotina</taxon>
        <taxon>Sordariomycetes</taxon>
        <taxon>Hypocreomycetidae</taxon>
        <taxon>Glomerellales</taxon>
        <taxon>Plectosphaerellaceae</taxon>
        <taxon>Verticillium</taxon>
    </lineage>
</organism>
<keyword evidence="2" id="KW-0560">Oxidoreductase</keyword>
<dbReference type="CDD" id="cd05259">
    <property type="entry name" value="PCBER_SDR_a"/>
    <property type="match status" value="1"/>
</dbReference>
<keyword evidence="5" id="KW-1185">Reference proteome</keyword>
<sequence>MPAIKNVAHAGAVGALGEPVLTELVNAGFNVTVLTRAAGKVPAGFADKVKEAVVDYNDPASLKSALAGIDAVVSTLGAPAVGDAQRSLVDASVEAGVQRFIPSNFGCDQQNALARQLPVFAEKVKTEDYLVEKAKNTPLSYTFVYNNLFLDWGITYGSLLNVKEKTVNQYNGGKLAISVTRLETVGKAVVGVLKNPEATANRSVRIEDAKVSYSQIAEWAQEAIPGSWSTPEVDSNELKAKADEALGKGVFDGWVWFNYILQGATNESYGPNFQNVDNEVLGLKGLSGQELEEYVKTAIKQNA</sequence>
<dbReference type="PANTHER" id="PTHR47706">
    <property type="entry name" value="NMRA-LIKE FAMILY PROTEIN"/>
    <property type="match status" value="1"/>
</dbReference>
<dbReference type="InterPro" id="IPR045312">
    <property type="entry name" value="PCBER-like"/>
</dbReference>
<dbReference type="AlphaFoldDB" id="A0A3M9YBT4"/>
<evidence type="ECO:0000256" key="2">
    <source>
        <dbReference type="ARBA" id="ARBA00023002"/>
    </source>
</evidence>
<feature type="domain" description="NmrA-like" evidence="3">
    <location>
        <begin position="6"/>
        <end position="221"/>
    </location>
</feature>
<protein>
    <recommendedName>
        <fullName evidence="3">NmrA-like domain-containing protein</fullName>
    </recommendedName>
</protein>
<comment type="caution">
    <text evidence="4">The sequence shown here is derived from an EMBL/GenBank/DDBJ whole genome shotgun (WGS) entry which is preliminary data.</text>
</comment>